<dbReference type="Proteomes" id="UP000222975">
    <property type="component" value="Segment"/>
</dbReference>
<protein>
    <submittedName>
        <fullName evidence="1">Uncharacterized protein</fullName>
    </submittedName>
</protein>
<proteinExistence type="predicted"/>
<gene>
    <name evidence="1" type="ORF">SIMMY50_231</name>
</gene>
<organism evidence="1 2">
    <name type="scientific">Erwinia phage vB_EamM_Simmy50</name>
    <dbReference type="NCBI Taxonomy" id="1815988"/>
    <lineage>
        <taxon>Viruses</taxon>
        <taxon>Duplodnaviria</taxon>
        <taxon>Heunggongvirae</taxon>
        <taxon>Uroviricota</taxon>
        <taxon>Caudoviricetes</taxon>
        <taxon>Chimalliviridae</taxon>
        <taxon>Agricanvirus</taxon>
        <taxon>Agricanvirus simmy50</taxon>
    </lineage>
</organism>
<name>A0A173GDJ6_9CAUD</name>
<evidence type="ECO:0000313" key="2">
    <source>
        <dbReference type="Proteomes" id="UP000222975"/>
    </source>
</evidence>
<reference evidence="2" key="1">
    <citation type="submission" date="2016-03" db="EMBL/GenBank/DDBJ databases">
        <authorList>
            <person name="Sharma R."/>
            <person name="Simister A.R."/>
            <person name="Berg J.A."/>
            <person name="Jensen G.L."/>
            <person name="Keele B.R."/>
            <person name="Ward M.E.H."/>
            <person name="Breakwell D.P."/>
            <person name="Hope S."/>
            <person name="Grose J.H."/>
        </authorList>
    </citation>
    <scope>NUCLEOTIDE SEQUENCE [LARGE SCALE GENOMIC DNA]</scope>
</reference>
<evidence type="ECO:0000313" key="1">
    <source>
        <dbReference type="EMBL" id="ANH51690.1"/>
    </source>
</evidence>
<dbReference type="EMBL" id="KU886223">
    <property type="protein sequence ID" value="ANH51690.1"/>
    <property type="molecule type" value="Genomic_DNA"/>
</dbReference>
<accession>A0A173GDJ6</accession>
<sequence length="208" mass="23367">MKMPVSQYVDKFLLRLFPYPRHFIFVTSVADFDAVVTELARRQTAAGISNKWLSHRGHFKGNGICASGNQICVLGALYDTGTQLSPANIAGTIGTMQHEIQHMLLHTCAQIGYNPMREHEPFTYLTKWVFELFLAFMRNYHGVMITDVQRQDTGMLSRLQKGGAFELLHALPVENVRDSLARESRALLNNAVVVSSIGASRSTTYFEL</sequence>
<keyword evidence="2" id="KW-1185">Reference proteome</keyword>